<dbReference type="InterPro" id="IPR035595">
    <property type="entry name" value="UDP_glycos_trans_CS"/>
</dbReference>
<dbReference type="Pfam" id="PF00201">
    <property type="entry name" value="UDPGT"/>
    <property type="match status" value="1"/>
</dbReference>
<name>A0ABR0WYI4_REHGL</name>
<evidence type="ECO:0000313" key="6">
    <source>
        <dbReference type="Proteomes" id="UP001318860"/>
    </source>
</evidence>
<evidence type="ECO:0000256" key="2">
    <source>
        <dbReference type="ARBA" id="ARBA00022679"/>
    </source>
</evidence>
<evidence type="ECO:0000256" key="1">
    <source>
        <dbReference type="ARBA" id="ARBA00009995"/>
    </source>
</evidence>
<dbReference type="PANTHER" id="PTHR48044:SF22">
    <property type="entry name" value="GLYCOSYLTRANSFERASE"/>
    <property type="match status" value="1"/>
</dbReference>
<accession>A0ABR0WYI4</accession>
<comment type="similarity">
    <text evidence="1 3">Belongs to the UDP-glycosyltransferase family.</text>
</comment>
<sequence length="336" mass="37650">MTYVVQDLDSVKNAECYCFWSISAFTLFFFQWAAAGKPDLSSGPGLSSILNEIPGPDGFFPPEFAEFRALQRGSRKFFCGDIYNSSRIIEDVYLNLLSTGSEKKWAVGPFNPVVINPDDQSGLSRHKCLDWLDKQGLNSVIYISFGTTSSFSDEQIKEIAIGLEKSNQKFIWVLREADKGDIFTGSENRKFELPDGFEERVKERGLIVRDWAPQLEILAHFSTGGFLSHCGWNSCMESISMGVPMATWPMHSDQPTNAVLVTKVLRIGVEVRDWACREDVVPSGVVENSVKKLMALEEGDEMRRRAKELGDGVKSSLMEGGISRKEMDSFIAHITR</sequence>
<keyword evidence="3" id="KW-0328">Glycosyltransferase</keyword>
<evidence type="ECO:0000259" key="4">
    <source>
        <dbReference type="Pfam" id="PF26168"/>
    </source>
</evidence>
<reference evidence="5 6" key="1">
    <citation type="journal article" date="2021" name="Comput. Struct. Biotechnol. J.">
        <title>De novo genome assembly of the potent medicinal plant Rehmannia glutinosa using nanopore technology.</title>
        <authorList>
            <person name="Ma L."/>
            <person name="Dong C."/>
            <person name="Song C."/>
            <person name="Wang X."/>
            <person name="Zheng X."/>
            <person name="Niu Y."/>
            <person name="Chen S."/>
            <person name="Feng W."/>
        </authorList>
    </citation>
    <scope>NUCLEOTIDE SEQUENCE [LARGE SCALE GENOMIC DNA]</scope>
    <source>
        <strain evidence="5">DH-2019</strain>
    </source>
</reference>
<gene>
    <name evidence="5" type="ORF">DH2020_013944</name>
</gene>
<dbReference type="PANTHER" id="PTHR48044">
    <property type="entry name" value="GLYCOSYLTRANSFERASE"/>
    <property type="match status" value="1"/>
</dbReference>
<organism evidence="5 6">
    <name type="scientific">Rehmannia glutinosa</name>
    <name type="common">Chinese foxglove</name>
    <dbReference type="NCBI Taxonomy" id="99300"/>
    <lineage>
        <taxon>Eukaryota</taxon>
        <taxon>Viridiplantae</taxon>
        <taxon>Streptophyta</taxon>
        <taxon>Embryophyta</taxon>
        <taxon>Tracheophyta</taxon>
        <taxon>Spermatophyta</taxon>
        <taxon>Magnoliopsida</taxon>
        <taxon>eudicotyledons</taxon>
        <taxon>Gunneridae</taxon>
        <taxon>Pentapetalae</taxon>
        <taxon>asterids</taxon>
        <taxon>lamiids</taxon>
        <taxon>Lamiales</taxon>
        <taxon>Orobanchaceae</taxon>
        <taxon>Rehmannieae</taxon>
        <taxon>Rehmannia</taxon>
    </lineage>
</organism>
<evidence type="ECO:0000313" key="5">
    <source>
        <dbReference type="EMBL" id="KAK6151309.1"/>
    </source>
</evidence>
<keyword evidence="2 3" id="KW-0808">Transferase</keyword>
<feature type="domain" description="Glycosyltransferase N-terminal" evidence="4">
    <location>
        <begin position="1"/>
        <end position="112"/>
    </location>
</feature>
<dbReference type="InterPro" id="IPR002213">
    <property type="entry name" value="UDP_glucos_trans"/>
</dbReference>
<dbReference type="EMBL" id="JABTTQ020000007">
    <property type="protein sequence ID" value="KAK6151309.1"/>
    <property type="molecule type" value="Genomic_DNA"/>
</dbReference>
<dbReference type="SUPFAM" id="SSF53756">
    <property type="entry name" value="UDP-Glycosyltransferase/glycogen phosphorylase"/>
    <property type="match status" value="1"/>
</dbReference>
<dbReference type="CDD" id="cd03784">
    <property type="entry name" value="GT1_Gtf-like"/>
    <property type="match status" value="1"/>
</dbReference>
<protein>
    <recommendedName>
        <fullName evidence="4">Glycosyltransferase N-terminal domain-containing protein</fullName>
    </recommendedName>
</protein>
<dbReference type="Pfam" id="PF26168">
    <property type="entry name" value="Glyco_transf_N"/>
    <property type="match status" value="1"/>
</dbReference>
<dbReference type="InterPro" id="IPR058980">
    <property type="entry name" value="Glyco_transf_N"/>
</dbReference>
<evidence type="ECO:0000256" key="3">
    <source>
        <dbReference type="RuleBase" id="RU003718"/>
    </source>
</evidence>
<dbReference type="Proteomes" id="UP001318860">
    <property type="component" value="Unassembled WGS sequence"/>
</dbReference>
<comment type="caution">
    <text evidence="5">The sequence shown here is derived from an EMBL/GenBank/DDBJ whole genome shotgun (WGS) entry which is preliminary data.</text>
</comment>
<proteinExistence type="inferred from homology"/>
<dbReference type="PROSITE" id="PS00375">
    <property type="entry name" value="UDPGT"/>
    <property type="match status" value="1"/>
</dbReference>
<dbReference type="Gene3D" id="3.40.50.2000">
    <property type="entry name" value="Glycogen Phosphorylase B"/>
    <property type="match status" value="2"/>
</dbReference>
<keyword evidence="6" id="KW-1185">Reference proteome</keyword>